<dbReference type="Proteomes" id="UP000002620">
    <property type="component" value="Chromosome"/>
</dbReference>
<evidence type="ECO:0000313" key="3">
    <source>
        <dbReference type="Proteomes" id="UP000002620"/>
    </source>
</evidence>
<accession>C9R961</accession>
<dbReference type="InterPro" id="IPR004843">
    <property type="entry name" value="Calcineurin-like_PHP"/>
</dbReference>
<gene>
    <name evidence="2" type="ordered locus">Adeg_1751</name>
</gene>
<dbReference type="KEGG" id="adg:Adeg_1751"/>
<proteinExistence type="predicted"/>
<dbReference type="RefSeq" id="WP_015739717.1">
    <property type="nucleotide sequence ID" value="NC_013385.1"/>
</dbReference>
<dbReference type="STRING" id="429009.Adeg_1751"/>
<dbReference type="PANTHER" id="PTHR30337:SF0">
    <property type="entry name" value="NUCLEASE SBCCD SUBUNIT D"/>
    <property type="match status" value="1"/>
</dbReference>
<name>C9R961_AMMDK</name>
<dbReference type="AlphaFoldDB" id="C9R961"/>
<organism evidence="2 3">
    <name type="scientific">Ammonifex degensii (strain DSM 10501 / KC4)</name>
    <dbReference type="NCBI Taxonomy" id="429009"/>
    <lineage>
        <taxon>Bacteria</taxon>
        <taxon>Bacillati</taxon>
        <taxon>Bacillota</taxon>
        <taxon>Clostridia</taxon>
        <taxon>Thermoanaerobacterales</taxon>
        <taxon>Thermoanaerobacteraceae</taxon>
        <taxon>Ammonifex</taxon>
    </lineage>
</organism>
<reference evidence="2 3" key="1">
    <citation type="submission" date="2009-10" db="EMBL/GenBank/DDBJ databases">
        <title>Complete sequence of chromosome of Ammonifex degensii KC4.</title>
        <authorList>
            <consortium name="US DOE Joint Genome Institute"/>
            <person name="Kerfeld C."/>
            <person name="Goodner B."/>
            <person name="Huber H."/>
            <person name="Stetter K."/>
            <person name="Lucas S."/>
            <person name="Copeland A."/>
            <person name="Lapidus A."/>
            <person name="Glavina del Rio T."/>
            <person name="Dalin E."/>
            <person name="Tice H."/>
            <person name="Bruce D."/>
            <person name="Goodwin L."/>
            <person name="Pitluck S."/>
            <person name="Saunders E."/>
            <person name="Brettin T."/>
            <person name="Detter J.C."/>
            <person name="Han C."/>
            <person name="Larimer F."/>
            <person name="Land M."/>
            <person name="Hauser L."/>
            <person name="Kyrpides N."/>
            <person name="Ovchinnikova G."/>
            <person name="Richardson P."/>
        </authorList>
    </citation>
    <scope>NUCLEOTIDE SEQUENCE [LARGE SCALE GENOMIC DNA]</scope>
    <source>
        <strain evidence="3">DSM 10501 / KC4</strain>
    </source>
</reference>
<dbReference type="SUPFAM" id="SSF56300">
    <property type="entry name" value="Metallo-dependent phosphatases"/>
    <property type="match status" value="1"/>
</dbReference>
<dbReference type="eggNOG" id="COG0420">
    <property type="taxonomic scope" value="Bacteria"/>
</dbReference>
<protein>
    <submittedName>
        <fullName evidence="2">Metallophosphoesterase</fullName>
    </submittedName>
</protein>
<evidence type="ECO:0000259" key="1">
    <source>
        <dbReference type="Pfam" id="PF00149"/>
    </source>
</evidence>
<dbReference type="HOGENOM" id="CLU_071838_0_0_9"/>
<evidence type="ECO:0000313" key="2">
    <source>
        <dbReference type="EMBL" id="ACX52840.1"/>
    </source>
</evidence>
<dbReference type="Gene3D" id="3.60.21.10">
    <property type="match status" value="1"/>
</dbReference>
<dbReference type="EMBL" id="CP001785">
    <property type="protein sequence ID" value="ACX52840.1"/>
    <property type="molecule type" value="Genomic_DNA"/>
</dbReference>
<dbReference type="GO" id="GO:0016787">
    <property type="term" value="F:hydrolase activity"/>
    <property type="evidence" value="ECO:0007669"/>
    <property type="project" value="InterPro"/>
</dbReference>
<dbReference type="PANTHER" id="PTHR30337">
    <property type="entry name" value="COMPONENT OF ATP-DEPENDENT DSDNA EXONUCLEASE"/>
    <property type="match status" value="1"/>
</dbReference>
<dbReference type="InterPro" id="IPR050535">
    <property type="entry name" value="DNA_Repair-Maintenance_Comp"/>
</dbReference>
<keyword evidence="3" id="KW-1185">Reference proteome</keyword>
<dbReference type="Pfam" id="PF00149">
    <property type="entry name" value="Metallophos"/>
    <property type="match status" value="1"/>
</dbReference>
<dbReference type="InterPro" id="IPR029052">
    <property type="entry name" value="Metallo-depent_PP-like"/>
</dbReference>
<sequence length="330" mass="36869">MRFLFLTDTHLRGVNPTNRKDDFVATLKTKLEEVVRLAEELEVTAVLHGGDFFDAPLPGLSAMGEYLAILARLPAPLLVVPGNHDLHGQNPATLSRTLLGFLARLGQVRLLSSTPVYFEEKGIRVKVTGAPYHYAIDEGDKADYVVKKGDCDVALHVCHGALIDRPQGTVMKYTLVDEVAPHTEADYTLCGHYHLGYPDVCREGKWFLNPGALVRLSASPAELNRTPQVVLIHVEERLWHEHIPLQSALPGVEVLDRQAIEEAAFRARKREEFLAQLRALSRAEGWSTTTPDIILERVLAEKKDDLGFEEVKQEVYRIWSQVQAEVGENA</sequence>
<feature type="domain" description="Calcineurin-like phosphoesterase" evidence="1">
    <location>
        <begin position="1"/>
        <end position="194"/>
    </location>
</feature>